<keyword evidence="2" id="KW-0472">Membrane</keyword>
<reference evidence="3 4" key="1">
    <citation type="journal article" date="2021" name="Commun. Biol.">
        <title>The genome of Shorea leprosula (Dipterocarpaceae) highlights the ecological relevance of drought in aseasonal tropical rainforests.</title>
        <authorList>
            <person name="Ng K.K.S."/>
            <person name="Kobayashi M.J."/>
            <person name="Fawcett J.A."/>
            <person name="Hatakeyama M."/>
            <person name="Paape T."/>
            <person name="Ng C.H."/>
            <person name="Ang C.C."/>
            <person name="Tnah L.H."/>
            <person name="Lee C.T."/>
            <person name="Nishiyama T."/>
            <person name="Sese J."/>
            <person name="O'Brien M.J."/>
            <person name="Copetti D."/>
            <person name="Mohd Noor M.I."/>
            <person name="Ong R.C."/>
            <person name="Putra M."/>
            <person name="Sireger I.Z."/>
            <person name="Indrioko S."/>
            <person name="Kosugi Y."/>
            <person name="Izuno A."/>
            <person name="Isagi Y."/>
            <person name="Lee S.L."/>
            <person name="Shimizu K.K."/>
        </authorList>
    </citation>
    <scope>NUCLEOTIDE SEQUENCE [LARGE SCALE GENOMIC DNA]</scope>
    <source>
        <strain evidence="3">214</strain>
    </source>
</reference>
<proteinExistence type="predicted"/>
<organism evidence="3 4">
    <name type="scientific">Rubroshorea leprosula</name>
    <dbReference type="NCBI Taxonomy" id="152421"/>
    <lineage>
        <taxon>Eukaryota</taxon>
        <taxon>Viridiplantae</taxon>
        <taxon>Streptophyta</taxon>
        <taxon>Embryophyta</taxon>
        <taxon>Tracheophyta</taxon>
        <taxon>Spermatophyta</taxon>
        <taxon>Magnoliopsida</taxon>
        <taxon>eudicotyledons</taxon>
        <taxon>Gunneridae</taxon>
        <taxon>Pentapetalae</taxon>
        <taxon>rosids</taxon>
        <taxon>malvids</taxon>
        <taxon>Malvales</taxon>
        <taxon>Dipterocarpaceae</taxon>
        <taxon>Rubroshorea</taxon>
    </lineage>
</organism>
<protein>
    <recommendedName>
        <fullName evidence="5">ATP synthase F0 subunit 8</fullName>
    </recommendedName>
</protein>
<gene>
    <name evidence="3" type="ORF">SLEP1_g4212</name>
</gene>
<evidence type="ECO:0000313" key="3">
    <source>
        <dbReference type="EMBL" id="GKU90182.1"/>
    </source>
</evidence>
<evidence type="ECO:0000313" key="4">
    <source>
        <dbReference type="Proteomes" id="UP001054252"/>
    </source>
</evidence>
<evidence type="ECO:0008006" key="5">
    <source>
        <dbReference type="Google" id="ProtNLM"/>
    </source>
</evidence>
<keyword evidence="2" id="KW-0812">Transmembrane</keyword>
<comment type="caution">
    <text evidence="3">The sequence shown here is derived from an EMBL/GenBank/DDBJ whole genome shotgun (WGS) entry which is preliminary data.</text>
</comment>
<feature type="compositionally biased region" description="Polar residues" evidence="1">
    <location>
        <begin position="56"/>
        <end position="66"/>
    </location>
</feature>
<evidence type="ECO:0000256" key="2">
    <source>
        <dbReference type="SAM" id="Phobius"/>
    </source>
</evidence>
<keyword evidence="2" id="KW-1133">Transmembrane helix</keyword>
<dbReference type="AlphaFoldDB" id="A0AAV5HWT9"/>
<feature type="compositionally biased region" description="Low complexity" evidence="1">
    <location>
        <begin position="37"/>
        <end position="47"/>
    </location>
</feature>
<dbReference type="EMBL" id="BPVZ01000004">
    <property type="protein sequence ID" value="GKU90182.1"/>
    <property type="molecule type" value="Genomic_DNA"/>
</dbReference>
<name>A0AAV5HWT9_9ROSI</name>
<dbReference type="Proteomes" id="UP001054252">
    <property type="component" value="Unassembled WGS sequence"/>
</dbReference>
<sequence>MIQGFWTIFLPILLVILYKGVSKLKRKNRPYEPLAKSSKSSRISENSGLKDGSLCQHLSSNSTNLG</sequence>
<feature type="region of interest" description="Disordered" evidence="1">
    <location>
        <begin position="31"/>
        <end position="66"/>
    </location>
</feature>
<feature type="transmembrane region" description="Helical" evidence="2">
    <location>
        <begin position="6"/>
        <end position="21"/>
    </location>
</feature>
<evidence type="ECO:0000256" key="1">
    <source>
        <dbReference type="SAM" id="MobiDB-lite"/>
    </source>
</evidence>
<keyword evidence="4" id="KW-1185">Reference proteome</keyword>
<accession>A0AAV5HWT9</accession>